<keyword evidence="9 18" id="KW-0630">Potassium</keyword>
<comment type="caution">
    <text evidence="18">Lacks conserved residue(s) required for the propagation of feature annotation.</text>
</comment>
<evidence type="ECO:0000256" key="2">
    <source>
        <dbReference type="ARBA" id="ARBA00000909"/>
    </source>
</evidence>
<dbReference type="PANTHER" id="PTHR12592:SF0">
    <property type="entry name" value="ATP-DEPENDENT (S)-NAD(P)H-HYDRATE DEHYDRATASE"/>
    <property type="match status" value="1"/>
</dbReference>
<keyword evidence="6 17" id="KW-0547">Nucleotide-binding</keyword>
<feature type="binding site" evidence="18">
    <location>
        <begin position="136"/>
        <end position="142"/>
    </location>
    <ligand>
        <name>(6S)-NADPHX</name>
        <dbReference type="ChEBI" id="CHEBI:64076"/>
    </ligand>
</feature>
<keyword evidence="12 17" id="KW-0456">Lyase</keyword>
<dbReference type="InterPro" id="IPR030677">
    <property type="entry name" value="Nnr"/>
</dbReference>
<keyword evidence="7 17" id="KW-0067">ATP-binding</keyword>
<evidence type="ECO:0000256" key="11">
    <source>
        <dbReference type="ARBA" id="ARBA00023235"/>
    </source>
</evidence>
<evidence type="ECO:0000256" key="1">
    <source>
        <dbReference type="ARBA" id="ARBA00000013"/>
    </source>
</evidence>
<feature type="binding site" evidence="18">
    <location>
        <begin position="62"/>
        <end position="66"/>
    </location>
    <ligand>
        <name>(6S)-NADPHX</name>
        <dbReference type="ChEBI" id="CHEBI:64076"/>
    </ligand>
</feature>
<feature type="binding site" evidence="18">
    <location>
        <position position="132"/>
    </location>
    <ligand>
        <name>K(+)</name>
        <dbReference type="ChEBI" id="CHEBI:29103"/>
    </ligand>
</feature>
<dbReference type="EC" id="4.2.1.136" evidence="19"/>
<evidence type="ECO:0000256" key="5">
    <source>
        <dbReference type="ARBA" id="ARBA00022723"/>
    </source>
</evidence>
<evidence type="ECO:0000259" key="21">
    <source>
        <dbReference type="PROSITE" id="PS51385"/>
    </source>
</evidence>
<feature type="binding site" evidence="17">
    <location>
        <begin position="421"/>
        <end position="425"/>
    </location>
    <ligand>
        <name>AMP</name>
        <dbReference type="ChEBI" id="CHEBI:456215"/>
    </ligand>
</feature>
<evidence type="ECO:0000256" key="7">
    <source>
        <dbReference type="ARBA" id="ARBA00022840"/>
    </source>
</evidence>
<dbReference type="Proteomes" id="UP001589670">
    <property type="component" value="Unassembled WGS sequence"/>
</dbReference>
<keyword evidence="23" id="KW-1185">Reference proteome</keyword>
<dbReference type="Gene3D" id="3.40.50.10260">
    <property type="entry name" value="YjeF N-terminal domain"/>
    <property type="match status" value="1"/>
</dbReference>
<dbReference type="EMBL" id="JBHMEC010000017">
    <property type="protein sequence ID" value="MFB9150220.1"/>
    <property type="molecule type" value="Genomic_DNA"/>
</dbReference>
<feature type="binding site" evidence="17">
    <location>
        <position position="376"/>
    </location>
    <ligand>
        <name>(6S)-NADPHX</name>
        <dbReference type="ChEBI" id="CHEBI:64076"/>
    </ligand>
</feature>
<dbReference type="Pfam" id="PF03853">
    <property type="entry name" value="YjeF_N"/>
    <property type="match status" value="1"/>
</dbReference>
<dbReference type="SUPFAM" id="SSF53613">
    <property type="entry name" value="Ribokinase-like"/>
    <property type="match status" value="1"/>
</dbReference>
<feature type="domain" description="YjeF C-terminal" evidence="20">
    <location>
        <begin position="226"/>
        <end position="509"/>
    </location>
</feature>
<proteinExistence type="inferred from homology"/>
<dbReference type="Pfam" id="PF01256">
    <property type="entry name" value="Carb_kinase"/>
    <property type="match status" value="1"/>
</dbReference>
<comment type="function">
    <text evidence="14 19">Bifunctional enzyme that catalyzes the epimerization of the S- and R-forms of NAD(P)HX and the dehydration of the S-form of NAD(P)HX at the expense of ADP, which is converted to AMP. This allows the repair of both epimers of NAD(P)HX, a damaged form of NAD(P)H that is a result of enzymatic or heat-dependent hydration.</text>
</comment>
<evidence type="ECO:0000256" key="6">
    <source>
        <dbReference type="ARBA" id="ARBA00022741"/>
    </source>
</evidence>
<dbReference type="PANTHER" id="PTHR12592">
    <property type="entry name" value="ATP-DEPENDENT (S)-NAD(P)H-HYDRATE DEHYDRATASE FAMILY MEMBER"/>
    <property type="match status" value="1"/>
</dbReference>
<comment type="similarity">
    <text evidence="3 19">In the N-terminal section; belongs to the NnrE/AIBP family.</text>
</comment>
<keyword evidence="10 17" id="KW-0520">NAD</keyword>
<comment type="similarity">
    <text evidence="4 19">In the C-terminal section; belongs to the NnrD/CARKD family.</text>
</comment>
<name>A0ABV5I0J4_9RHOB</name>
<evidence type="ECO:0000256" key="3">
    <source>
        <dbReference type="ARBA" id="ARBA00006001"/>
    </source>
</evidence>
<evidence type="ECO:0000256" key="9">
    <source>
        <dbReference type="ARBA" id="ARBA00022958"/>
    </source>
</evidence>
<evidence type="ECO:0000259" key="20">
    <source>
        <dbReference type="PROSITE" id="PS51383"/>
    </source>
</evidence>
<comment type="similarity">
    <text evidence="17">Belongs to the NnrD/CARKD family.</text>
</comment>
<dbReference type="RefSeq" id="WP_377069768.1">
    <property type="nucleotide sequence ID" value="NZ_JBHMEC010000017.1"/>
</dbReference>
<evidence type="ECO:0000256" key="17">
    <source>
        <dbReference type="HAMAP-Rule" id="MF_01965"/>
    </source>
</evidence>
<comment type="catalytic activity">
    <reaction evidence="1 18 19">
        <text>(6R)-NADHX = (6S)-NADHX</text>
        <dbReference type="Rhea" id="RHEA:32215"/>
        <dbReference type="ChEBI" id="CHEBI:64074"/>
        <dbReference type="ChEBI" id="CHEBI:64075"/>
        <dbReference type="EC" id="5.1.99.6"/>
    </reaction>
</comment>
<dbReference type="CDD" id="cd01171">
    <property type="entry name" value="YXKO-related"/>
    <property type="match status" value="1"/>
</dbReference>
<feature type="binding site" evidence="18">
    <location>
        <position position="162"/>
    </location>
    <ligand>
        <name>(6S)-NADPHX</name>
        <dbReference type="ChEBI" id="CHEBI:64076"/>
    </ligand>
</feature>
<evidence type="ECO:0000256" key="10">
    <source>
        <dbReference type="ARBA" id="ARBA00023027"/>
    </source>
</evidence>
<comment type="caution">
    <text evidence="22">The sequence shown here is derived from an EMBL/GenBank/DDBJ whole genome shotgun (WGS) entry which is preliminary data.</text>
</comment>
<comment type="catalytic activity">
    <reaction evidence="2 18 19">
        <text>(6R)-NADPHX = (6S)-NADPHX</text>
        <dbReference type="Rhea" id="RHEA:32227"/>
        <dbReference type="ChEBI" id="CHEBI:64076"/>
        <dbReference type="ChEBI" id="CHEBI:64077"/>
        <dbReference type="EC" id="5.1.99.6"/>
    </reaction>
</comment>
<dbReference type="NCBIfam" id="TIGR00196">
    <property type="entry name" value="yjeF_cterm"/>
    <property type="match status" value="1"/>
</dbReference>
<dbReference type="EC" id="5.1.99.6" evidence="19"/>
<feature type="domain" description="YjeF N-terminal" evidence="21">
    <location>
        <begin position="10"/>
        <end position="219"/>
    </location>
</feature>
<feature type="binding site" evidence="18">
    <location>
        <position position="165"/>
    </location>
    <ligand>
        <name>K(+)</name>
        <dbReference type="ChEBI" id="CHEBI:29103"/>
    </ligand>
</feature>
<dbReference type="InterPro" id="IPR017953">
    <property type="entry name" value="Carbohydrate_kinase_pred_CS"/>
</dbReference>
<dbReference type="PROSITE" id="PS51383">
    <property type="entry name" value="YJEF_C_3"/>
    <property type="match status" value="1"/>
</dbReference>
<dbReference type="PROSITE" id="PS01050">
    <property type="entry name" value="YJEF_C_2"/>
    <property type="match status" value="1"/>
</dbReference>
<dbReference type="InterPro" id="IPR036652">
    <property type="entry name" value="YjeF_N_dom_sf"/>
</dbReference>
<sequence length="511" mass="51209">MTDLLTAAQMRALESAAIGAGAVSGLDLMERAGRGVVAAVFGQWPDLARAPGRAVVLCGPGNNGGDGFVVARLLAERGWQADVFLLGDPDRLPPDARENYRRWSDLDAVRPLDGAGAAEAAAAAEAADLVVDALFGTGLARPLEGGLADLVSRRAPRCVAVDIPSGLCADSGRVLGAAMRADLTVSFHSAKPGHYLADGPARCGALVVAEIGLSHDPVPGAVTLCGAPDAARLGKGAHKGTHKYGHGHALVLSGGAGRTGAARLAARAALRVGAGLVTLGVPGSAQMEVAAQITALMLRRVEDGDGLSEALQDKRINALCLGPGMGMSRARALVPVACGGADPRPMVLDADALTAFGDDPQALFDMLHAGCVLTPHGGEFARLFPDIAGRLAAPASSGPACSRADAVRAAAARAGCVVLLKGPDTVIAAPDGRCAIHAAAYGRAAPWLATAGSGDVLAGLIAGLMARGLGPAEAAETAAYCHVEAARAFGPGLIAEDLPEALPGVLRALGA</sequence>
<evidence type="ECO:0000256" key="8">
    <source>
        <dbReference type="ARBA" id="ARBA00022857"/>
    </source>
</evidence>
<comment type="function">
    <text evidence="18">Catalyzes the epimerization of the S- and R-forms of NAD(P)HX, a damaged form of NAD(P)H that is a result of enzymatic or heat-dependent hydration. This is a prerequisite for the S-specific NAD(P)H-hydrate dehydratase to allow the repair of both epimers of NAD(P)HX.</text>
</comment>
<gene>
    <name evidence="17" type="primary">nnrD</name>
    <name evidence="18" type="synonym">nnrE</name>
    <name evidence="22" type="ORF">ACFFU4_10725</name>
</gene>
<comment type="catalytic activity">
    <reaction evidence="16 17 19">
        <text>(6S)-NADPHX + ADP = AMP + phosphate + NADPH + H(+)</text>
        <dbReference type="Rhea" id="RHEA:32235"/>
        <dbReference type="ChEBI" id="CHEBI:15378"/>
        <dbReference type="ChEBI" id="CHEBI:43474"/>
        <dbReference type="ChEBI" id="CHEBI:57783"/>
        <dbReference type="ChEBI" id="CHEBI:64076"/>
        <dbReference type="ChEBI" id="CHEBI:456215"/>
        <dbReference type="ChEBI" id="CHEBI:456216"/>
        <dbReference type="EC" id="4.2.1.136"/>
    </reaction>
</comment>
<evidence type="ECO:0000256" key="19">
    <source>
        <dbReference type="PIRNR" id="PIRNR017184"/>
    </source>
</evidence>
<dbReference type="InterPro" id="IPR004443">
    <property type="entry name" value="YjeF_N_dom"/>
</dbReference>
<dbReference type="PIRSF" id="PIRSF017184">
    <property type="entry name" value="Nnr"/>
    <property type="match status" value="1"/>
</dbReference>
<keyword evidence="8 17" id="KW-0521">NADP</keyword>
<evidence type="ECO:0000256" key="4">
    <source>
        <dbReference type="ARBA" id="ARBA00009524"/>
    </source>
</evidence>
<keyword evidence="5 18" id="KW-0479">Metal-binding</keyword>
<comment type="subunit">
    <text evidence="17">Homotetramer.</text>
</comment>
<feature type="binding site" evidence="17">
    <location>
        <position position="261"/>
    </location>
    <ligand>
        <name>(6S)-NADPHX</name>
        <dbReference type="ChEBI" id="CHEBI:64076"/>
    </ligand>
</feature>
<evidence type="ECO:0000313" key="22">
    <source>
        <dbReference type="EMBL" id="MFB9150220.1"/>
    </source>
</evidence>
<dbReference type="SUPFAM" id="SSF64153">
    <property type="entry name" value="YjeF N-terminal domain-like"/>
    <property type="match status" value="1"/>
</dbReference>
<dbReference type="InterPro" id="IPR000631">
    <property type="entry name" value="CARKD"/>
</dbReference>
<dbReference type="Gene3D" id="3.40.1190.20">
    <property type="match status" value="1"/>
</dbReference>
<comment type="cofactor">
    <cofactor evidence="18 19">
        <name>K(+)</name>
        <dbReference type="ChEBI" id="CHEBI:29103"/>
    </cofactor>
    <text evidence="18 19">Binds 1 potassium ion per subunit.</text>
</comment>
<evidence type="ECO:0000313" key="23">
    <source>
        <dbReference type="Proteomes" id="UP001589670"/>
    </source>
</evidence>
<comment type="catalytic activity">
    <reaction evidence="15 17 19">
        <text>(6S)-NADHX + ADP = AMP + phosphate + NADH + H(+)</text>
        <dbReference type="Rhea" id="RHEA:32223"/>
        <dbReference type="ChEBI" id="CHEBI:15378"/>
        <dbReference type="ChEBI" id="CHEBI:43474"/>
        <dbReference type="ChEBI" id="CHEBI:57945"/>
        <dbReference type="ChEBI" id="CHEBI:64074"/>
        <dbReference type="ChEBI" id="CHEBI:456215"/>
        <dbReference type="ChEBI" id="CHEBI:456216"/>
        <dbReference type="EC" id="4.2.1.136"/>
    </reaction>
</comment>
<dbReference type="InterPro" id="IPR029056">
    <property type="entry name" value="Ribokinase-like"/>
</dbReference>
<feature type="binding site" evidence="17">
    <location>
        <position position="454"/>
    </location>
    <ligand>
        <name>AMP</name>
        <dbReference type="ChEBI" id="CHEBI:456215"/>
    </ligand>
</feature>
<dbReference type="PROSITE" id="PS51385">
    <property type="entry name" value="YJEF_N"/>
    <property type="match status" value="1"/>
</dbReference>
<comment type="cofactor">
    <cofactor evidence="17">
        <name>Mg(2+)</name>
        <dbReference type="ChEBI" id="CHEBI:18420"/>
    </cofactor>
</comment>
<dbReference type="HAMAP" id="MF_01965">
    <property type="entry name" value="NADHX_dehydratase"/>
    <property type="match status" value="1"/>
</dbReference>
<feature type="binding site" evidence="17">
    <location>
        <position position="324"/>
    </location>
    <ligand>
        <name>(6S)-NADPHX</name>
        <dbReference type="ChEBI" id="CHEBI:64076"/>
    </ligand>
</feature>
<evidence type="ECO:0000256" key="14">
    <source>
        <dbReference type="ARBA" id="ARBA00025153"/>
    </source>
</evidence>
<dbReference type="HAMAP" id="MF_01966">
    <property type="entry name" value="NADHX_epimerase"/>
    <property type="match status" value="1"/>
</dbReference>
<comment type="similarity">
    <text evidence="18">Belongs to the NnrE/AIBP family.</text>
</comment>
<evidence type="ECO:0000256" key="16">
    <source>
        <dbReference type="ARBA" id="ARBA00049209"/>
    </source>
</evidence>
<evidence type="ECO:0000256" key="15">
    <source>
        <dbReference type="ARBA" id="ARBA00048238"/>
    </source>
</evidence>
<reference evidence="22 23" key="1">
    <citation type="submission" date="2024-09" db="EMBL/GenBank/DDBJ databases">
        <authorList>
            <person name="Sun Q."/>
            <person name="Mori K."/>
        </authorList>
    </citation>
    <scope>NUCLEOTIDE SEQUENCE [LARGE SCALE GENOMIC DNA]</scope>
    <source>
        <strain evidence="22 23">CECT 9424</strain>
    </source>
</reference>
<keyword evidence="13" id="KW-0511">Multifunctional enzyme</keyword>
<accession>A0ABV5I0J4</accession>
<dbReference type="NCBIfam" id="TIGR00197">
    <property type="entry name" value="yjeF_nterm"/>
    <property type="match status" value="1"/>
</dbReference>
<organism evidence="22 23">
    <name type="scientific">Roseovarius ramblicola</name>
    <dbReference type="NCBI Taxonomy" id="2022336"/>
    <lineage>
        <taxon>Bacteria</taxon>
        <taxon>Pseudomonadati</taxon>
        <taxon>Pseudomonadota</taxon>
        <taxon>Alphaproteobacteria</taxon>
        <taxon>Rhodobacterales</taxon>
        <taxon>Roseobacteraceae</taxon>
        <taxon>Roseovarius</taxon>
    </lineage>
</organism>
<keyword evidence="11 18" id="KW-0413">Isomerase</keyword>
<evidence type="ECO:0000256" key="12">
    <source>
        <dbReference type="ARBA" id="ARBA00023239"/>
    </source>
</evidence>
<feature type="binding site" evidence="17">
    <location>
        <position position="455"/>
    </location>
    <ligand>
        <name>(6S)-NADPHX</name>
        <dbReference type="ChEBI" id="CHEBI:64076"/>
    </ligand>
</feature>
<protein>
    <recommendedName>
        <fullName evidence="19">Bifunctional NAD(P)H-hydrate repair enzyme</fullName>
    </recommendedName>
    <alternativeName>
        <fullName evidence="19">Nicotinamide nucleotide repair protein</fullName>
    </alternativeName>
    <domain>
        <recommendedName>
            <fullName evidence="19">ADP-dependent (S)-NAD(P)H-hydrate dehydratase</fullName>
            <ecNumber evidence="19">4.2.1.136</ecNumber>
        </recommendedName>
        <alternativeName>
            <fullName evidence="19">ADP-dependent NAD(P)HX dehydratase</fullName>
        </alternativeName>
    </domain>
    <domain>
        <recommendedName>
            <fullName evidence="19">NAD(P)H-hydrate epimerase</fullName>
            <ecNumber evidence="19">5.1.99.6</ecNumber>
        </recommendedName>
    </domain>
</protein>
<comment type="function">
    <text evidence="17">Catalyzes the dehydration of the S-form of NAD(P)HX at the expense of ADP, which is converted to AMP. Together with NAD(P)HX epimerase, which catalyzes the epimerization of the S- and R-forms, the enzyme allows the repair of both epimers of NAD(P)HX, a damaged form of NAD(P)H that is a result of enzymatic or heat-dependent hydration.</text>
</comment>
<feature type="binding site" evidence="18">
    <location>
        <position position="63"/>
    </location>
    <ligand>
        <name>K(+)</name>
        <dbReference type="ChEBI" id="CHEBI:29103"/>
    </ligand>
</feature>
<evidence type="ECO:0000256" key="13">
    <source>
        <dbReference type="ARBA" id="ARBA00023268"/>
    </source>
</evidence>
<evidence type="ECO:0000256" key="18">
    <source>
        <dbReference type="HAMAP-Rule" id="MF_01966"/>
    </source>
</evidence>